<dbReference type="GO" id="GO:0005829">
    <property type="term" value="C:cytosol"/>
    <property type="evidence" value="ECO:0007669"/>
    <property type="project" value="TreeGrafter"/>
</dbReference>
<comment type="caution">
    <text evidence="10">The sequence shown here is derived from an EMBL/GenBank/DDBJ whole genome shotgun (WGS) entry which is preliminary data.</text>
</comment>
<evidence type="ECO:0000256" key="7">
    <source>
        <dbReference type="HAMAP-Rule" id="MF_01428"/>
    </source>
</evidence>
<keyword evidence="3 7" id="KW-0547">Nucleotide-binding</keyword>
<dbReference type="EC" id="6.1.1.-" evidence="7"/>
<feature type="short sequence motif" description="'KMSKS' region" evidence="7">
    <location>
        <begin position="242"/>
        <end position="246"/>
    </location>
</feature>
<evidence type="ECO:0000256" key="3">
    <source>
        <dbReference type="ARBA" id="ARBA00022741"/>
    </source>
</evidence>
<keyword evidence="6 7" id="KW-0030">Aminoacyl-tRNA synthetase</keyword>
<evidence type="ECO:0000313" key="11">
    <source>
        <dbReference type="Proteomes" id="UP000009877"/>
    </source>
</evidence>
<keyword evidence="11" id="KW-1185">Reference proteome</keyword>
<dbReference type="GO" id="GO:0006424">
    <property type="term" value="P:glutamyl-tRNA aminoacylation"/>
    <property type="evidence" value="ECO:0007669"/>
    <property type="project" value="InterPro"/>
</dbReference>
<keyword evidence="5 7" id="KW-0067">ATP-binding</keyword>
<dbReference type="PROSITE" id="PS00178">
    <property type="entry name" value="AA_TRNA_LIGASE_I"/>
    <property type="match status" value="1"/>
</dbReference>
<dbReference type="Pfam" id="PF00749">
    <property type="entry name" value="tRNA-synt_1c"/>
    <property type="match status" value="1"/>
</dbReference>
<dbReference type="InterPro" id="IPR049940">
    <property type="entry name" value="GluQ/Sye"/>
</dbReference>
<dbReference type="PANTHER" id="PTHR43311">
    <property type="entry name" value="GLUTAMATE--TRNA LIGASE"/>
    <property type="match status" value="1"/>
</dbReference>
<evidence type="ECO:0000256" key="4">
    <source>
        <dbReference type="ARBA" id="ARBA00022833"/>
    </source>
</evidence>
<evidence type="ECO:0000256" key="5">
    <source>
        <dbReference type="ARBA" id="ARBA00022840"/>
    </source>
</evidence>
<feature type="binding site" evidence="7">
    <location>
        <begin position="11"/>
        <end position="15"/>
    </location>
    <ligand>
        <name>L-glutamate</name>
        <dbReference type="ChEBI" id="CHEBI:29985"/>
    </ligand>
</feature>
<dbReference type="HAMAP" id="MF_01428">
    <property type="entry name" value="Glu_Q_tRNA_synth"/>
    <property type="match status" value="1"/>
</dbReference>
<comment type="function">
    <text evidence="7">Catalyzes the tRNA-independent activation of glutamate in presence of ATP and the subsequent transfer of glutamate onto a tRNA(Asp). Glutamate is transferred on the 2-amino-5-(4,5-dihydroxy-2-cyclopenten-1-yl) moiety of the queuosine in the wobble position of the QUC anticodon.</text>
</comment>
<dbReference type="PRINTS" id="PR00987">
    <property type="entry name" value="TRNASYNTHGLU"/>
</dbReference>
<organism evidence="10 11">
    <name type="scientific">Kocuria palustris PEL</name>
    <dbReference type="NCBI Taxonomy" id="1236550"/>
    <lineage>
        <taxon>Bacteria</taxon>
        <taxon>Bacillati</taxon>
        <taxon>Actinomycetota</taxon>
        <taxon>Actinomycetes</taxon>
        <taxon>Micrococcales</taxon>
        <taxon>Micrococcaceae</taxon>
        <taxon>Kocuria</taxon>
    </lineage>
</organism>
<accession>M2XWQ0</accession>
<name>M2XWQ0_9MICC</name>
<keyword evidence="8" id="KW-0648">Protein biosynthesis</keyword>
<dbReference type="GO" id="GO:0005524">
    <property type="term" value="F:ATP binding"/>
    <property type="evidence" value="ECO:0007669"/>
    <property type="project" value="UniProtKB-KW"/>
</dbReference>
<dbReference type="InterPro" id="IPR022380">
    <property type="entry name" value="Glu-Q_tRNA(Asp)_Synthase"/>
</dbReference>
<feature type="binding site" evidence="7">
    <location>
        <position position="126"/>
    </location>
    <ligand>
        <name>Zn(2+)</name>
        <dbReference type="ChEBI" id="CHEBI:29105"/>
    </ligand>
</feature>
<dbReference type="NCBIfam" id="NF004315">
    <property type="entry name" value="PRK05710.1-4"/>
    <property type="match status" value="1"/>
</dbReference>
<evidence type="ECO:0000256" key="1">
    <source>
        <dbReference type="ARBA" id="ARBA00022598"/>
    </source>
</evidence>
<keyword evidence="4 7" id="KW-0862">Zinc</keyword>
<feature type="binding site" evidence="7">
    <location>
        <position position="245"/>
    </location>
    <ligand>
        <name>ATP</name>
        <dbReference type="ChEBI" id="CHEBI:30616"/>
    </ligand>
</feature>
<feature type="binding site" evidence="7">
    <location>
        <position position="186"/>
    </location>
    <ligand>
        <name>L-glutamate</name>
        <dbReference type="ChEBI" id="CHEBI:29985"/>
    </ligand>
</feature>
<dbReference type="GO" id="GO:0004818">
    <property type="term" value="F:glutamate-tRNA ligase activity"/>
    <property type="evidence" value="ECO:0007669"/>
    <property type="project" value="TreeGrafter"/>
</dbReference>
<comment type="cofactor">
    <cofactor evidence="7">
        <name>Zn(2+)</name>
        <dbReference type="ChEBI" id="CHEBI:29105"/>
    </cofactor>
    <text evidence="7">Binds 1 zinc ion per subunit.</text>
</comment>
<dbReference type="InterPro" id="IPR000924">
    <property type="entry name" value="Glu/Gln-tRNA-synth"/>
</dbReference>
<evidence type="ECO:0000313" key="10">
    <source>
        <dbReference type="EMBL" id="EME37248.1"/>
    </source>
</evidence>
<evidence type="ECO:0000259" key="9">
    <source>
        <dbReference type="Pfam" id="PF00749"/>
    </source>
</evidence>
<keyword evidence="1 7" id="KW-0436">Ligase</keyword>
<dbReference type="STRING" id="71999.KPaMU14_10290"/>
<dbReference type="Gene3D" id="3.40.50.620">
    <property type="entry name" value="HUPs"/>
    <property type="match status" value="1"/>
</dbReference>
<feature type="binding site" evidence="7">
    <location>
        <position position="130"/>
    </location>
    <ligand>
        <name>Zn(2+)</name>
        <dbReference type="ChEBI" id="CHEBI:29105"/>
    </ligand>
</feature>
<reference evidence="10 11" key="1">
    <citation type="journal article" date="2014" name="Genome Announc.">
        <title>Draft Genome Sequence of Kocuria palustris PEL.</title>
        <authorList>
            <person name="Sharma G."/>
            <person name="Khatri I."/>
            <person name="Subramanian S."/>
        </authorList>
    </citation>
    <scope>NUCLEOTIDE SEQUENCE [LARGE SCALE GENOMIC DNA]</scope>
    <source>
        <strain evidence="10 11">PEL</strain>
    </source>
</reference>
<evidence type="ECO:0000256" key="8">
    <source>
        <dbReference type="RuleBase" id="RU363037"/>
    </source>
</evidence>
<dbReference type="PANTHER" id="PTHR43311:SF1">
    <property type="entry name" value="GLUTAMYL-Q TRNA(ASP) SYNTHETASE"/>
    <property type="match status" value="1"/>
</dbReference>
<keyword evidence="2 7" id="KW-0479">Metal-binding</keyword>
<proteinExistence type="inferred from homology"/>
<dbReference type="InterPro" id="IPR014729">
    <property type="entry name" value="Rossmann-like_a/b/a_fold"/>
</dbReference>
<feature type="binding site" evidence="7">
    <location>
        <position position="204"/>
    </location>
    <ligand>
        <name>L-glutamate</name>
        <dbReference type="ChEBI" id="CHEBI:29985"/>
    </ligand>
</feature>
<sequence length="311" mass="33700">MVAMLSSGSGRYAPSPSGDLHLGNLRTAVLAWAIARADGRGFALRLEDLDRVKEGAAERQLEDLAAIGLDWQEPVLVQSQRIPAHLQAVDRLRERDLVYECFCTRREIREEIEASGGAPHGAPGAYPGTCRDLTPAQRDARRAERPAALRLRAQTESATVRDRLLGEHTAAVDDFVLVRNDGRPAYNLAVVVDDDHQGVDQVVRGDDLLSSAPRQAHLAQLLGLPEPQWIHVPLVLNPDGDRLAKRDGAVSLADLRGLGVGPGEAMGWIGASLGLGDGIRTASDVLERFDEVRLDQGPWILDPPRRAAETG</sequence>
<dbReference type="InterPro" id="IPR001412">
    <property type="entry name" value="aa-tRNA-synth_I_CS"/>
</dbReference>
<feature type="short sequence motif" description="'HIGH' region" evidence="7">
    <location>
        <begin position="14"/>
        <end position="24"/>
    </location>
</feature>
<dbReference type="NCBIfam" id="TIGR03838">
    <property type="entry name" value="queuosine_YadB"/>
    <property type="match status" value="1"/>
</dbReference>
<comment type="similarity">
    <text evidence="7">Belongs to the class-I aminoacyl-tRNA synthetase family. GluQ subfamily.</text>
</comment>
<dbReference type="GO" id="GO:0008270">
    <property type="term" value="F:zinc ion binding"/>
    <property type="evidence" value="ECO:0007669"/>
    <property type="project" value="UniProtKB-UniRule"/>
</dbReference>
<dbReference type="EMBL" id="ANHZ02000004">
    <property type="protein sequence ID" value="EME37248.1"/>
    <property type="molecule type" value="Genomic_DNA"/>
</dbReference>
<dbReference type="GO" id="GO:0006400">
    <property type="term" value="P:tRNA modification"/>
    <property type="evidence" value="ECO:0007669"/>
    <property type="project" value="InterPro"/>
</dbReference>
<dbReference type="Proteomes" id="UP000009877">
    <property type="component" value="Unassembled WGS sequence"/>
</dbReference>
<evidence type="ECO:0000256" key="2">
    <source>
        <dbReference type="ARBA" id="ARBA00022723"/>
    </source>
</evidence>
<feature type="binding site" evidence="7">
    <location>
        <position position="103"/>
    </location>
    <ligand>
        <name>Zn(2+)</name>
        <dbReference type="ChEBI" id="CHEBI:29105"/>
    </ligand>
</feature>
<dbReference type="SUPFAM" id="SSF52374">
    <property type="entry name" value="Nucleotidylyl transferase"/>
    <property type="match status" value="1"/>
</dbReference>
<dbReference type="InterPro" id="IPR020058">
    <property type="entry name" value="Glu/Gln-tRNA-synth_Ib_cat-dom"/>
</dbReference>
<feature type="binding site" evidence="7">
    <location>
        <position position="47"/>
    </location>
    <ligand>
        <name>L-glutamate</name>
        <dbReference type="ChEBI" id="CHEBI:29985"/>
    </ligand>
</feature>
<gene>
    <name evidence="7" type="primary">gluQ</name>
    <name evidence="10" type="ORF">C884_01756</name>
</gene>
<protein>
    <recommendedName>
        <fullName evidence="7">Glutamyl-Q tRNA(Asp) synthetase</fullName>
        <shortName evidence="7">Glu-Q-RSs</shortName>
        <ecNumber evidence="7">6.1.1.-</ecNumber>
    </recommendedName>
</protein>
<feature type="binding site" evidence="7">
    <location>
        <position position="101"/>
    </location>
    <ligand>
        <name>Zn(2+)</name>
        <dbReference type="ChEBI" id="CHEBI:29105"/>
    </ligand>
</feature>
<feature type="domain" description="Glutamyl/glutaminyl-tRNA synthetase class Ib catalytic" evidence="9">
    <location>
        <begin position="11"/>
        <end position="258"/>
    </location>
</feature>
<evidence type="ECO:0000256" key="6">
    <source>
        <dbReference type="ARBA" id="ARBA00023146"/>
    </source>
</evidence>
<dbReference type="AlphaFoldDB" id="M2XWQ0"/>